<dbReference type="InterPro" id="IPR003323">
    <property type="entry name" value="OTU_dom"/>
</dbReference>
<dbReference type="OrthoDB" id="409956at2759"/>
<organism evidence="2 3">
    <name type="scientific">Mytilus coruscus</name>
    <name type="common">Sea mussel</name>
    <dbReference type="NCBI Taxonomy" id="42192"/>
    <lineage>
        <taxon>Eukaryota</taxon>
        <taxon>Metazoa</taxon>
        <taxon>Spiralia</taxon>
        <taxon>Lophotrochozoa</taxon>
        <taxon>Mollusca</taxon>
        <taxon>Bivalvia</taxon>
        <taxon>Autobranchia</taxon>
        <taxon>Pteriomorphia</taxon>
        <taxon>Mytilida</taxon>
        <taxon>Mytiloidea</taxon>
        <taxon>Mytilidae</taxon>
        <taxon>Mytilinae</taxon>
        <taxon>Mytilus</taxon>
    </lineage>
</organism>
<dbReference type="AlphaFoldDB" id="A0A6J8C750"/>
<evidence type="ECO:0000259" key="1">
    <source>
        <dbReference type="PROSITE" id="PS50802"/>
    </source>
</evidence>
<dbReference type="Pfam" id="PF02338">
    <property type="entry name" value="OTU"/>
    <property type="match status" value="1"/>
</dbReference>
<evidence type="ECO:0000313" key="3">
    <source>
        <dbReference type="Proteomes" id="UP000507470"/>
    </source>
</evidence>
<protein>
    <recommendedName>
        <fullName evidence="1">OTU domain-containing protein</fullName>
    </recommendedName>
</protein>
<keyword evidence="3" id="KW-1185">Reference proteome</keyword>
<dbReference type="EMBL" id="CACVKT020004640">
    <property type="protein sequence ID" value="CAC5390820.1"/>
    <property type="molecule type" value="Genomic_DNA"/>
</dbReference>
<dbReference type="Gene3D" id="3.90.70.80">
    <property type="match status" value="1"/>
</dbReference>
<evidence type="ECO:0000313" key="2">
    <source>
        <dbReference type="EMBL" id="CAC5390820.1"/>
    </source>
</evidence>
<feature type="domain" description="OTU" evidence="1">
    <location>
        <begin position="48"/>
        <end position="210"/>
    </location>
</feature>
<proteinExistence type="predicted"/>
<dbReference type="SUPFAM" id="SSF54001">
    <property type="entry name" value="Cysteine proteinases"/>
    <property type="match status" value="1"/>
</dbReference>
<dbReference type="PROSITE" id="PS50802">
    <property type="entry name" value="OTU"/>
    <property type="match status" value="1"/>
</dbReference>
<dbReference type="Proteomes" id="UP000507470">
    <property type="component" value="Unassembled WGS sequence"/>
</dbReference>
<sequence length="225" mass="26012">MKILMLQHHQLLKHTAEQLINMTAVAVPEIIEDKNVSKECHRSFLSQYIPVHTQARGNCLWEMISIGLCNKKVLMKTLRVLTAYTLLEHQIHFEQLLAADRSIAKPVLDEFDDLTKTALTNKAWGNEYHLYALSIILQRPIYIYSTFKINIFRYEKCNASELKVMFDNKSILIGRHLKYIPDSQLGIQVNSCIPLCGFFRHSHYTAVLPRTNQSLKFIPQCSILP</sequence>
<reference evidence="2 3" key="1">
    <citation type="submission" date="2020-06" db="EMBL/GenBank/DDBJ databases">
        <authorList>
            <person name="Li R."/>
            <person name="Bekaert M."/>
        </authorList>
    </citation>
    <scope>NUCLEOTIDE SEQUENCE [LARGE SCALE GENOMIC DNA]</scope>
    <source>
        <strain evidence="3">wild</strain>
    </source>
</reference>
<name>A0A6J8C750_MYTCO</name>
<gene>
    <name evidence="2" type="ORF">MCOR_25896</name>
</gene>
<dbReference type="InterPro" id="IPR038765">
    <property type="entry name" value="Papain-like_cys_pep_sf"/>
</dbReference>
<accession>A0A6J8C750</accession>